<keyword evidence="5" id="KW-1185">Reference proteome</keyword>
<evidence type="ECO:0000313" key="5">
    <source>
        <dbReference type="Proteomes" id="UP001610335"/>
    </source>
</evidence>
<dbReference type="EMBL" id="JBFXLS010000015">
    <property type="protein sequence ID" value="KAL2829762.1"/>
    <property type="molecule type" value="Genomic_DNA"/>
</dbReference>
<dbReference type="Pfam" id="PF23562">
    <property type="entry name" value="AMP-binding_C_3"/>
    <property type="match status" value="1"/>
</dbReference>
<name>A0ABR4IPR4_9EURO</name>
<evidence type="ECO:0000256" key="1">
    <source>
        <dbReference type="ARBA" id="ARBA00022450"/>
    </source>
</evidence>
<dbReference type="SUPFAM" id="SSF56801">
    <property type="entry name" value="Acetyl-CoA synthetase-like"/>
    <property type="match status" value="1"/>
</dbReference>
<evidence type="ECO:0000256" key="2">
    <source>
        <dbReference type="ARBA" id="ARBA00022553"/>
    </source>
</evidence>
<keyword evidence="2" id="KW-0597">Phosphoprotein</keyword>
<comment type="caution">
    <text evidence="4">The sequence shown here is derived from an EMBL/GenBank/DDBJ whole genome shotgun (WGS) entry which is preliminary data.</text>
</comment>
<dbReference type="InterPro" id="IPR051414">
    <property type="entry name" value="Adenylate-forming_Reductase"/>
</dbReference>
<dbReference type="PANTHER" id="PTHR43439">
    <property type="entry name" value="PHENYLACETATE-COENZYME A LIGASE"/>
    <property type="match status" value="1"/>
</dbReference>
<gene>
    <name evidence="4" type="ORF">BDW59DRAFT_158935</name>
</gene>
<evidence type="ECO:0000256" key="3">
    <source>
        <dbReference type="SAM" id="MobiDB-lite"/>
    </source>
</evidence>
<sequence>MSTSQVAYWLVVGSLSQTTGDILTQKTKMINAEKEMGTQWEPIDDEYFELVISRDAGLHQKQAVFAKFPDLDEWHTKDIFRRHPTIPYYFKYQSQIDDATVFSTGEKMNLTSMEAGLNSLPGANASLVVGHKRPYPILLVELASKLLGQPGVTSSVSSYTDLVPAILRRLRSDCQGVETLAEWNEKLASCTPTPPAPTTTSISGSGSAPAETESSMTAAQALLELYQGLASNLDQPSVIFDTAHTVARIPGLKDAGPVKEAWIEIWLDQWGFRSDSTY</sequence>
<feature type="compositionally biased region" description="Low complexity" evidence="3">
    <location>
        <begin position="198"/>
        <end position="210"/>
    </location>
</feature>
<dbReference type="Proteomes" id="UP001610335">
    <property type="component" value="Unassembled WGS sequence"/>
</dbReference>
<evidence type="ECO:0000313" key="4">
    <source>
        <dbReference type="EMBL" id="KAL2829762.1"/>
    </source>
</evidence>
<proteinExistence type="predicted"/>
<protein>
    <submittedName>
        <fullName evidence="4">Uncharacterized protein</fullName>
    </submittedName>
</protein>
<feature type="region of interest" description="Disordered" evidence="3">
    <location>
        <begin position="188"/>
        <end position="213"/>
    </location>
</feature>
<keyword evidence="1" id="KW-0596">Phosphopantetheine</keyword>
<accession>A0ABR4IPR4</accession>
<reference evidence="4 5" key="1">
    <citation type="submission" date="2024-07" db="EMBL/GenBank/DDBJ databases">
        <title>Section-level genome sequencing and comparative genomics of Aspergillus sections Usti and Cavernicolus.</title>
        <authorList>
            <consortium name="Lawrence Berkeley National Laboratory"/>
            <person name="Nybo J.L."/>
            <person name="Vesth T.C."/>
            <person name="Theobald S."/>
            <person name="Frisvad J.C."/>
            <person name="Larsen T.O."/>
            <person name="Kjaerboelling I."/>
            <person name="Rothschild-Mancinelli K."/>
            <person name="Lyhne E.K."/>
            <person name="Kogle M.E."/>
            <person name="Barry K."/>
            <person name="Clum A."/>
            <person name="Na H."/>
            <person name="Ledsgaard L."/>
            <person name="Lin J."/>
            <person name="Lipzen A."/>
            <person name="Kuo A."/>
            <person name="Riley R."/>
            <person name="Mondo S."/>
            <person name="LaButti K."/>
            <person name="Haridas S."/>
            <person name="Pangalinan J."/>
            <person name="Salamov A.A."/>
            <person name="Simmons B.A."/>
            <person name="Magnuson J.K."/>
            <person name="Chen J."/>
            <person name="Drula E."/>
            <person name="Henrissat B."/>
            <person name="Wiebenga A."/>
            <person name="Lubbers R.J."/>
            <person name="Gomes A.C."/>
            <person name="Makela M.R."/>
            <person name="Stajich J."/>
            <person name="Grigoriev I.V."/>
            <person name="Mortensen U.H."/>
            <person name="De vries R.P."/>
            <person name="Baker S.E."/>
            <person name="Andersen M.R."/>
        </authorList>
    </citation>
    <scope>NUCLEOTIDE SEQUENCE [LARGE SCALE GENOMIC DNA]</scope>
    <source>
        <strain evidence="4 5">CBS 600.67</strain>
    </source>
</reference>
<organism evidence="4 5">
    <name type="scientific">Aspergillus cavernicola</name>
    <dbReference type="NCBI Taxonomy" id="176166"/>
    <lineage>
        <taxon>Eukaryota</taxon>
        <taxon>Fungi</taxon>
        <taxon>Dikarya</taxon>
        <taxon>Ascomycota</taxon>
        <taxon>Pezizomycotina</taxon>
        <taxon>Eurotiomycetes</taxon>
        <taxon>Eurotiomycetidae</taxon>
        <taxon>Eurotiales</taxon>
        <taxon>Aspergillaceae</taxon>
        <taxon>Aspergillus</taxon>
        <taxon>Aspergillus subgen. Nidulantes</taxon>
    </lineage>
</organism>
<dbReference type="PANTHER" id="PTHR43439:SF2">
    <property type="entry name" value="ENZYME, PUTATIVE (JCVI)-RELATED"/>
    <property type="match status" value="1"/>
</dbReference>